<proteinExistence type="predicted"/>
<accession>A0A250IE95</accession>
<gene>
    <name evidence="2" type="ORF">MEBOL_002911</name>
</gene>
<evidence type="ECO:0000256" key="1">
    <source>
        <dbReference type="SAM" id="SignalP"/>
    </source>
</evidence>
<evidence type="ECO:0000313" key="2">
    <source>
        <dbReference type="EMBL" id="ATB29461.1"/>
    </source>
</evidence>
<name>A0A250IE95_9BACT</name>
<evidence type="ECO:0008006" key="4">
    <source>
        <dbReference type="Google" id="ProtNLM"/>
    </source>
</evidence>
<keyword evidence="3" id="KW-1185">Reference proteome</keyword>
<dbReference type="KEGG" id="mbd:MEBOL_002911"/>
<dbReference type="AlphaFoldDB" id="A0A250IE95"/>
<dbReference type="EMBL" id="CP022163">
    <property type="protein sequence ID" value="ATB29461.1"/>
    <property type="molecule type" value="Genomic_DNA"/>
</dbReference>
<protein>
    <recommendedName>
        <fullName evidence="4">Lipoprotein</fullName>
    </recommendedName>
</protein>
<dbReference type="RefSeq" id="WP_095978021.1">
    <property type="nucleotide sequence ID" value="NZ_CP022163.1"/>
</dbReference>
<feature type="chain" id="PRO_5012896915" description="Lipoprotein" evidence="1">
    <location>
        <begin position="19"/>
        <end position="185"/>
    </location>
</feature>
<dbReference type="Proteomes" id="UP000217289">
    <property type="component" value="Chromosome"/>
</dbReference>
<sequence>MRKTWRTLGVMLTLSVAACTGCNDNGSDGDGNGTEDNIVCTGAYSGGATGKVKFCSLSALRTSDGSLQYTLSIEPDTSGTVVSNDNLSLFAKGDPKTGTFALDTFTDALSRVSVQGDKDYQVVRSGGEQFGNATLTIETVPSGTNLAGNNVKYDNFVGKAEIQYVPPPGADYTDTVTLKLSFQRQ</sequence>
<reference evidence="2 3" key="1">
    <citation type="submission" date="2017-06" db="EMBL/GenBank/DDBJ databases">
        <authorList>
            <person name="Kim H.J."/>
            <person name="Triplett B.A."/>
        </authorList>
    </citation>
    <scope>NUCLEOTIDE SEQUENCE [LARGE SCALE GENOMIC DNA]</scope>
    <source>
        <strain evidence="2 3">DSM 14713</strain>
    </source>
</reference>
<keyword evidence="1" id="KW-0732">Signal</keyword>
<evidence type="ECO:0000313" key="3">
    <source>
        <dbReference type="Proteomes" id="UP000217289"/>
    </source>
</evidence>
<organism evidence="2 3">
    <name type="scientific">Melittangium boletus DSM 14713</name>
    <dbReference type="NCBI Taxonomy" id="1294270"/>
    <lineage>
        <taxon>Bacteria</taxon>
        <taxon>Pseudomonadati</taxon>
        <taxon>Myxococcota</taxon>
        <taxon>Myxococcia</taxon>
        <taxon>Myxococcales</taxon>
        <taxon>Cystobacterineae</taxon>
        <taxon>Archangiaceae</taxon>
        <taxon>Melittangium</taxon>
    </lineage>
</organism>
<dbReference type="PROSITE" id="PS51257">
    <property type="entry name" value="PROKAR_LIPOPROTEIN"/>
    <property type="match status" value="1"/>
</dbReference>
<feature type="signal peptide" evidence="1">
    <location>
        <begin position="1"/>
        <end position="18"/>
    </location>
</feature>